<evidence type="ECO:0000313" key="2">
    <source>
        <dbReference type="Proteomes" id="UP000239590"/>
    </source>
</evidence>
<keyword evidence="2" id="KW-1185">Reference proteome</keyword>
<dbReference type="Proteomes" id="UP000239590">
    <property type="component" value="Unassembled WGS sequence"/>
</dbReference>
<gene>
    <name evidence="1" type="ORF">C5O19_13085</name>
</gene>
<dbReference type="EMBL" id="PTRA01000001">
    <property type="protein sequence ID" value="PQA60508.1"/>
    <property type="molecule type" value="Genomic_DNA"/>
</dbReference>
<proteinExistence type="predicted"/>
<organism evidence="1 2">
    <name type="scientific">Siphonobacter curvatus</name>
    <dbReference type="NCBI Taxonomy" id="2094562"/>
    <lineage>
        <taxon>Bacteria</taxon>
        <taxon>Pseudomonadati</taxon>
        <taxon>Bacteroidota</taxon>
        <taxon>Cytophagia</taxon>
        <taxon>Cytophagales</taxon>
        <taxon>Cytophagaceae</taxon>
        <taxon>Siphonobacter</taxon>
    </lineage>
</organism>
<name>A0A2S7IS96_9BACT</name>
<evidence type="ECO:0000313" key="1">
    <source>
        <dbReference type="EMBL" id="PQA60508.1"/>
    </source>
</evidence>
<comment type="caution">
    <text evidence="1">The sequence shown here is derived from an EMBL/GenBank/DDBJ whole genome shotgun (WGS) entry which is preliminary data.</text>
</comment>
<dbReference type="AlphaFoldDB" id="A0A2S7IS96"/>
<reference evidence="2" key="1">
    <citation type="submission" date="2018-02" db="EMBL/GenBank/DDBJ databases">
        <title>Genome sequencing of Solimonas sp. HR-BB.</title>
        <authorList>
            <person name="Lee Y."/>
            <person name="Jeon C.O."/>
        </authorList>
    </citation>
    <scope>NUCLEOTIDE SEQUENCE [LARGE SCALE GENOMIC DNA]</scope>
    <source>
        <strain evidence="2">HR-U</strain>
    </source>
</reference>
<protein>
    <submittedName>
        <fullName evidence="1">Uncharacterized protein</fullName>
    </submittedName>
</protein>
<accession>A0A2S7IS96</accession>
<sequence>MNNGLIFSMPVLGTSNVTTKKKNGDKIVLLTKPLGLLYRVNLLAEVPTATASIYYLTAALLLDEQN</sequence>